<gene>
    <name evidence="2" type="ORF">DB30_01365</name>
</gene>
<proteinExistence type="predicted"/>
<keyword evidence="1" id="KW-0472">Membrane</keyword>
<dbReference type="RefSeq" id="WP_052547140.1">
    <property type="nucleotide sequence ID" value="NZ_JMCC02000013.1"/>
</dbReference>
<dbReference type="Pfam" id="PF05137">
    <property type="entry name" value="PilN"/>
    <property type="match status" value="1"/>
</dbReference>
<feature type="transmembrane region" description="Helical" evidence="1">
    <location>
        <begin position="36"/>
        <end position="57"/>
    </location>
</feature>
<keyword evidence="1" id="KW-0812">Transmembrane</keyword>
<evidence type="ECO:0008006" key="4">
    <source>
        <dbReference type="Google" id="ProtNLM"/>
    </source>
</evidence>
<organism evidence="2 3">
    <name type="scientific">Enhygromyxa salina</name>
    <dbReference type="NCBI Taxonomy" id="215803"/>
    <lineage>
        <taxon>Bacteria</taxon>
        <taxon>Pseudomonadati</taxon>
        <taxon>Myxococcota</taxon>
        <taxon>Polyangia</taxon>
        <taxon>Nannocystales</taxon>
        <taxon>Nannocystaceae</taxon>
        <taxon>Enhygromyxa</taxon>
    </lineage>
</organism>
<protein>
    <recommendedName>
        <fullName evidence="4">Fimbrial assembly protein (PilN)</fullName>
    </recommendedName>
</protein>
<evidence type="ECO:0000256" key="1">
    <source>
        <dbReference type="SAM" id="Phobius"/>
    </source>
</evidence>
<evidence type="ECO:0000313" key="3">
    <source>
        <dbReference type="Proteomes" id="UP000031599"/>
    </source>
</evidence>
<dbReference type="Proteomes" id="UP000031599">
    <property type="component" value="Unassembled WGS sequence"/>
</dbReference>
<name>A0A0C2D523_9BACT</name>
<comment type="caution">
    <text evidence="2">The sequence shown here is derived from an EMBL/GenBank/DDBJ whole genome shotgun (WGS) entry which is preliminary data.</text>
</comment>
<dbReference type="EMBL" id="JMCC02000013">
    <property type="protein sequence ID" value="KIG18256.1"/>
    <property type="molecule type" value="Genomic_DNA"/>
</dbReference>
<accession>A0A0C2D523</accession>
<evidence type="ECO:0000313" key="2">
    <source>
        <dbReference type="EMBL" id="KIG18256.1"/>
    </source>
</evidence>
<dbReference type="InterPro" id="IPR007813">
    <property type="entry name" value="PilN"/>
</dbReference>
<reference evidence="2 3" key="1">
    <citation type="submission" date="2014-12" db="EMBL/GenBank/DDBJ databases">
        <title>Genome assembly of Enhygromyxa salina DSM 15201.</title>
        <authorList>
            <person name="Sharma G."/>
            <person name="Subramanian S."/>
        </authorList>
    </citation>
    <scope>NUCLEOTIDE SEQUENCE [LARGE SCALE GENOMIC DNA]</scope>
    <source>
        <strain evidence="2 3">DSM 15201</strain>
    </source>
</reference>
<dbReference type="AlphaFoldDB" id="A0A0C2D523"/>
<keyword evidence="1" id="KW-1133">Transmembrane helix</keyword>
<sequence>MIRINLSPTVKRKNQSSTRAITAVQMVVPSTKVSKGSIYAVLMLLGWVGVGVGAWVLQTGVQEDTQRLKNKSAVLLEDTRAINEKIDEEDLQARFNRYEELTAAAAALQQKRRTPVYVYHELTNVLTTGRMPDIDEAEQRKRVALDPQARLALDWDANSVWLSSMQQDGANVLEITGAARDPDDLSEFVKRLRASARFARVSHPEFALEEVAERPSSGAPRPLKPGEALHNHYTFELTAQVRYWD</sequence>